<reference evidence="2 3" key="1">
    <citation type="journal article" date="2016" name="Nat. Commun.">
        <title>Thousands of microbial genomes shed light on interconnected biogeochemical processes in an aquifer system.</title>
        <authorList>
            <person name="Anantharaman K."/>
            <person name="Brown C.T."/>
            <person name="Hug L.A."/>
            <person name="Sharon I."/>
            <person name="Castelle C.J."/>
            <person name="Probst A.J."/>
            <person name="Thomas B.C."/>
            <person name="Singh A."/>
            <person name="Wilkins M.J."/>
            <person name="Karaoz U."/>
            <person name="Brodie E.L."/>
            <person name="Williams K.H."/>
            <person name="Hubbard S.S."/>
            <person name="Banfield J.F."/>
        </authorList>
    </citation>
    <scope>NUCLEOTIDE SEQUENCE [LARGE SCALE GENOMIC DNA]</scope>
</reference>
<keyword evidence="1" id="KW-0472">Membrane</keyword>
<keyword evidence="1" id="KW-0812">Transmembrane</keyword>
<gene>
    <name evidence="2" type="ORF">A2777_02060</name>
</gene>
<keyword evidence="1" id="KW-1133">Transmembrane helix</keyword>
<feature type="transmembrane region" description="Helical" evidence="1">
    <location>
        <begin position="200"/>
        <end position="219"/>
    </location>
</feature>
<sequence length="227" mass="26620">MGNESNKNFGIILIDRSRMEYFDMNVKKQMVFNFSPNLVRDLEVINRIDLEKQIILFINFYKLNPQSLVIVLSEEVIFEILVDEVSDSQFELTLNNFLYHLPFEETIHKIYRQPKGYRIVAVNKDLIETIRHMFIKMGFYVEAIVPTSIIGINVKTLDLAAANFISAKLNMIKDQTLVTSQIQSKPKNPEEKQVFGIKRVFILLTFFSLLLILLLFMLYRQTTPFRL</sequence>
<evidence type="ECO:0000256" key="1">
    <source>
        <dbReference type="SAM" id="Phobius"/>
    </source>
</evidence>
<dbReference type="EMBL" id="MFJF01000005">
    <property type="protein sequence ID" value="OGG08149.1"/>
    <property type="molecule type" value="Genomic_DNA"/>
</dbReference>
<name>A0A1F5Z6S8_9BACT</name>
<dbReference type="Proteomes" id="UP000177354">
    <property type="component" value="Unassembled WGS sequence"/>
</dbReference>
<proteinExistence type="predicted"/>
<dbReference type="AlphaFoldDB" id="A0A1F5Z6S8"/>
<evidence type="ECO:0000313" key="2">
    <source>
        <dbReference type="EMBL" id="OGG08149.1"/>
    </source>
</evidence>
<accession>A0A1F5Z6S8</accession>
<evidence type="ECO:0000313" key="3">
    <source>
        <dbReference type="Proteomes" id="UP000177354"/>
    </source>
</evidence>
<comment type="caution">
    <text evidence="2">The sequence shown here is derived from an EMBL/GenBank/DDBJ whole genome shotgun (WGS) entry which is preliminary data.</text>
</comment>
<organism evidence="2 3">
    <name type="scientific">Candidatus Gottesmanbacteria bacterium RIFCSPHIGHO2_01_FULL_40_15</name>
    <dbReference type="NCBI Taxonomy" id="1798376"/>
    <lineage>
        <taxon>Bacteria</taxon>
        <taxon>Candidatus Gottesmaniibacteriota</taxon>
    </lineage>
</organism>
<protein>
    <submittedName>
        <fullName evidence="2">Uncharacterized protein</fullName>
    </submittedName>
</protein>